<dbReference type="KEGG" id="sgp:SpiGrapes_3188"/>
<evidence type="ECO:0000313" key="2">
    <source>
        <dbReference type="Proteomes" id="UP000005632"/>
    </source>
</evidence>
<dbReference type="SUPFAM" id="SSF53448">
    <property type="entry name" value="Nucleotide-diphospho-sugar transferases"/>
    <property type="match status" value="1"/>
</dbReference>
<dbReference type="STRING" id="158190.SpiGrapes_3188"/>
<keyword evidence="2" id="KW-1185">Reference proteome</keyword>
<evidence type="ECO:0008006" key="3">
    <source>
        <dbReference type="Google" id="ProtNLM"/>
    </source>
</evidence>
<dbReference type="Gene3D" id="3.90.550.10">
    <property type="entry name" value="Spore Coat Polysaccharide Biosynthesis Protein SpsA, Chain A"/>
    <property type="match status" value="1"/>
</dbReference>
<sequence>MLNNYRIYRRRQDLGTRINQLHCTEQLAVGILDTGNLQQLKETLDWFLAEINCSLHVVTQEDRIDVVAMQEAYREVTFLVFSTMTFAGERINAVANECHTNYFLIVRSDQILIRFDGNKLLSLMGKSDHPAALAAVIANGKCEVVPCVRAPFMEGKKIEPRSYFPNMEDDSTLDTLFPVMCIGFYDRALFQRMRGFDEQIHSEYWQALDWGIRCYLYGYTIQVTQALMVQFPQRDSVIEDRTEADGYLRCYTKALSVSQINGKNMARKYKGFVDKEVFREDVKKRMIWLQKTDFPTLCEKWEYPLKEKP</sequence>
<dbReference type="HOGENOM" id="CLU_908832_0_0_12"/>
<dbReference type="RefSeq" id="WP_014271772.1">
    <property type="nucleotide sequence ID" value="NC_016633.1"/>
</dbReference>
<dbReference type="Proteomes" id="UP000005632">
    <property type="component" value="Chromosome"/>
</dbReference>
<evidence type="ECO:0000313" key="1">
    <source>
        <dbReference type="EMBL" id="AEV30933.1"/>
    </source>
</evidence>
<accession>G8QQK3</accession>
<gene>
    <name evidence="1" type="ordered locus">SpiGrapes_3188</name>
</gene>
<protein>
    <recommendedName>
        <fullName evidence="3">Glycosyltransferase</fullName>
    </recommendedName>
</protein>
<name>G8QQK3_SPHPG</name>
<organism evidence="1 2">
    <name type="scientific">Sphaerochaeta pleomorpha (strain ATCC BAA-1885 / DSM 22778 / Grapes)</name>
    <dbReference type="NCBI Taxonomy" id="158190"/>
    <lineage>
        <taxon>Bacteria</taxon>
        <taxon>Pseudomonadati</taxon>
        <taxon>Spirochaetota</taxon>
        <taxon>Spirochaetia</taxon>
        <taxon>Spirochaetales</taxon>
        <taxon>Sphaerochaetaceae</taxon>
        <taxon>Sphaerochaeta</taxon>
    </lineage>
</organism>
<proteinExistence type="predicted"/>
<dbReference type="InterPro" id="IPR029044">
    <property type="entry name" value="Nucleotide-diphossugar_trans"/>
</dbReference>
<dbReference type="EMBL" id="CP003155">
    <property type="protein sequence ID" value="AEV30933.1"/>
    <property type="molecule type" value="Genomic_DNA"/>
</dbReference>
<dbReference type="OrthoDB" id="355867at2"/>
<dbReference type="eggNOG" id="COG1216">
    <property type="taxonomic scope" value="Bacteria"/>
</dbReference>
<reference evidence="1 2" key="1">
    <citation type="submission" date="2011-11" db="EMBL/GenBank/DDBJ databases">
        <title>Complete sequence of Spirochaeta sp. grapes.</title>
        <authorList>
            <consortium name="US DOE Joint Genome Institute"/>
            <person name="Lucas S."/>
            <person name="Han J."/>
            <person name="Lapidus A."/>
            <person name="Cheng J.-F."/>
            <person name="Goodwin L."/>
            <person name="Pitluck S."/>
            <person name="Peters L."/>
            <person name="Ovchinnikova G."/>
            <person name="Munk A.C."/>
            <person name="Detter J.C."/>
            <person name="Han C."/>
            <person name="Tapia R."/>
            <person name="Land M."/>
            <person name="Hauser L."/>
            <person name="Kyrpides N."/>
            <person name="Ivanova N."/>
            <person name="Pagani I."/>
            <person name="Ritalahtilisa K."/>
            <person name="Loeffler F."/>
            <person name="Woyke T."/>
        </authorList>
    </citation>
    <scope>NUCLEOTIDE SEQUENCE [LARGE SCALE GENOMIC DNA]</scope>
    <source>
        <strain evidence="2">ATCC BAA-1885 / DSM 22778 / Grapes</strain>
    </source>
</reference>
<dbReference type="AlphaFoldDB" id="G8QQK3"/>